<dbReference type="AlphaFoldDB" id="F0JEU2"/>
<organism evidence="1 2">
    <name type="scientific">Pseudodesulfovibrio mercurii</name>
    <dbReference type="NCBI Taxonomy" id="641491"/>
    <lineage>
        <taxon>Bacteria</taxon>
        <taxon>Pseudomonadati</taxon>
        <taxon>Thermodesulfobacteriota</taxon>
        <taxon>Desulfovibrionia</taxon>
        <taxon>Desulfovibrionales</taxon>
        <taxon>Desulfovibrionaceae</taxon>
    </lineage>
</organism>
<reference evidence="1 2" key="1">
    <citation type="journal article" date="2011" name="J. Bacteriol.">
        <title>Genome sequence of the mercury-methylating strain Desulfovibrio desulfuricans ND132.</title>
        <authorList>
            <person name="Brown S.D."/>
            <person name="Gilmour C.C."/>
            <person name="Kucken A.M."/>
            <person name="Wall J.D."/>
            <person name="Elias D.A."/>
            <person name="Brandt C.C."/>
            <person name="Podar M."/>
            <person name="Chertkov O."/>
            <person name="Held B."/>
            <person name="Bruce D.C."/>
            <person name="Detter J.C."/>
            <person name="Tapia R."/>
            <person name="Han C.S."/>
            <person name="Goodwin L.A."/>
            <person name="Cheng J.F."/>
            <person name="Pitluck S."/>
            <person name="Woyke T."/>
            <person name="Mikhailova N."/>
            <person name="Ivanova N.N."/>
            <person name="Han J."/>
            <person name="Lucas S."/>
            <person name="Lapidus A.L."/>
            <person name="Land M.L."/>
            <person name="Hauser L.J."/>
            <person name="Palumbo A.V."/>
        </authorList>
    </citation>
    <scope>NUCLEOTIDE SEQUENCE [LARGE SCALE GENOMIC DNA]</scope>
    <source>
        <strain evidence="1 2">ND132</strain>
    </source>
</reference>
<gene>
    <name evidence="1" type="ORF">DND132_0360</name>
</gene>
<dbReference type="Proteomes" id="UP000007845">
    <property type="component" value="Chromosome"/>
</dbReference>
<evidence type="ECO:0000313" key="1">
    <source>
        <dbReference type="EMBL" id="EGB13577.1"/>
    </source>
</evidence>
<proteinExistence type="predicted"/>
<accession>F0JEU2</accession>
<dbReference type="eggNOG" id="ENOG502ZDQR">
    <property type="taxonomic scope" value="Bacteria"/>
</dbReference>
<dbReference type="EMBL" id="CP003220">
    <property type="protein sequence ID" value="EGB13577.1"/>
    <property type="molecule type" value="Genomic_DNA"/>
</dbReference>
<sequence length="71" mass="8501">MGQYANFPDHDTLEAQVKSLADDELLDFWEETQQLARMLDQAEQTDLEYNPEYERVILQELQYRTCFKGRI</sequence>
<keyword evidence="2" id="KW-1185">Reference proteome</keyword>
<evidence type="ECO:0000313" key="2">
    <source>
        <dbReference type="Proteomes" id="UP000007845"/>
    </source>
</evidence>
<protein>
    <submittedName>
        <fullName evidence="1">Uncharacterized protein</fullName>
    </submittedName>
</protein>
<dbReference type="KEGG" id="ddn:DND132_0360"/>
<dbReference type="HOGENOM" id="CLU_2665146_0_0_7"/>
<dbReference type="RefSeq" id="WP_014321005.1">
    <property type="nucleotide sequence ID" value="NC_016803.1"/>
</dbReference>
<dbReference type="OrthoDB" id="5471717at2"/>
<name>F0JEU2_9BACT</name>